<dbReference type="eggNOG" id="KOG3569">
    <property type="taxonomic scope" value="Eukaryota"/>
</dbReference>
<feature type="region of interest" description="Disordered" evidence="1">
    <location>
        <begin position="114"/>
        <end position="138"/>
    </location>
</feature>
<dbReference type="EMBL" id="GL349455">
    <property type="protein sequence ID" value="KNC49411.1"/>
    <property type="molecule type" value="Genomic_DNA"/>
</dbReference>
<dbReference type="SMART" id="SM00799">
    <property type="entry name" value="DENN"/>
    <property type="match status" value="1"/>
</dbReference>
<dbReference type="GO" id="GO:0006897">
    <property type="term" value="P:endocytosis"/>
    <property type="evidence" value="ECO:0007669"/>
    <property type="project" value="TreeGrafter"/>
</dbReference>
<proteinExistence type="predicted"/>
<dbReference type="OrthoDB" id="206724at2759"/>
<dbReference type="SMR" id="A0A0L0DBC0"/>
<gene>
    <name evidence="3" type="ORF">AMSG_05415</name>
</gene>
<evidence type="ECO:0000256" key="1">
    <source>
        <dbReference type="SAM" id="MobiDB-lite"/>
    </source>
</evidence>
<dbReference type="AlphaFoldDB" id="A0A0L0DBC0"/>
<dbReference type="Proteomes" id="UP000054408">
    <property type="component" value="Unassembled WGS sequence"/>
</dbReference>
<dbReference type="InterPro" id="IPR040032">
    <property type="entry name" value="DENND1A/B/C"/>
</dbReference>
<name>A0A0L0DBC0_THETB</name>
<feature type="compositionally biased region" description="Low complexity" evidence="1">
    <location>
        <begin position="549"/>
        <end position="562"/>
    </location>
</feature>
<dbReference type="GO" id="GO:0032456">
    <property type="term" value="P:endocytic recycling"/>
    <property type="evidence" value="ECO:0007669"/>
    <property type="project" value="TreeGrafter"/>
</dbReference>
<protein>
    <recommendedName>
        <fullName evidence="2">UDENN domain-containing protein</fullName>
    </recommendedName>
</protein>
<dbReference type="GeneID" id="25564837"/>
<dbReference type="PANTHER" id="PTHR13196">
    <property type="entry name" value="DENN DOMAIN-CONTAINING"/>
    <property type="match status" value="1"/>
</dbReference>
<feature type="region of interest" description="Disordered" evidence="1">
    <location>
        <begin position="620"/>
        <end position="645"/>
    </location>
</feature>
<reference evidence="3 4" key="1">
    <citation type="submission" date="2010-05" db="EMBL/GenBank/DDBJ databases">
        <title>The Genome Sequence of Thecamonas trahens ATCC 50062.</title>
        <authorList>
            <consortium name="The Broad Institute Genome Sequencing Platform"/>
            <person name="Russ C."/>
            <person name="Cuomo C."/>
            <person name="Shea T."/>
            <person name="Young S.K."/>
            <person name="Zeng Q."/>
            <person name="Koehrsen M."/>
            <person name="Haas B."/>
            <person name="Borodovsky M."/>
            <person name="Guigo R."/>
            <person name="Alvarado L."/>
            <person name="Berlin A."/>
            <person name="Bochicchio J."/>
            <person name="Borenstein D."/>
            <person name="Chapman S."/>
            <person name="Chen Z."/>
            <person name="Freedman E."/>
            <person name="Gellesch M."/>
            <person name="Goldberg J."/>
            <person name="Griggs A."/>
            <person name="Gujja S."/>
            <person name="Heilman E."/>
            <person name="Heiman D."/>
            <person name="Hepburn T."/>
            <person name="Howarth C."/>
            <person name="Jen D."/>
            <person name="Larson L."/>
            <person name="Mehta T."/>
            <person name="Park D."/>
            <person name="Pearson M."/>
            <person name="Roberts A."/>
            <person name="Saif S."/>
            <person name="Shenoy N."/>
            <person name="Sisk P."/>
            <person name="Stolte C."/>
            <person name="Sykes S."/>
            <person name="Thomson T."/>
            <person name="Walk T."/>
            <person name="White J."/>
            <person name="Yandava C."/>
            <person name="Burger G."/>
            <person name="Gray M.W."/>
            <person name="Holland P.W.H."/>
            <person name="King N."/>
            <person name="Lang F.B.F."/>
            <person name="Roger A.J."/>
            <person name="Ruiz-Trillo I."/>
            <person name="Lander E."/>
            <person name="Nusbaum C."/>
        </authorList>
    </citation>
    <scope>NUCLEOTIDE SEQUENCE [LARGE SCALE GENOMIC DNA]</scope>
    <source>
        <strain evidence="3 4">ATCC 50062</strain>
    </source>
</reference>
<dbReference type="STRING" id="461836.A0A0L0DBC0"/>
<dbReference type="GO" id="GO:1901981">
    <property type="term" value="F:phosphatidylinositol phosphate binding"/>
    <property type="evidence" value="ECO:0007669"/>
    <property type="project" value="TreeGrafter"/>
</dbReference>
<keyword evidence="4" id="KW-1185">Reference proteome</keyword>
<organism evidence="3 4">
    <name type="scientific">Thecamonas trahens ATCC 50062</name>
    <dbReference type="NCBI Taxonomy" id="461836"/>
    <lineage>
        <taxon>Eukaryota</taxon>
        <taxon>Apusozoa</taxon>
        <taxon>Apusomonadida</taxon>
        <taxon>Apusomonadidae</taxon>
        <taxon>Thecamonas</taxon>
    </lineage>
</organism>
<dbReference type="GO" id="GO:0005829">
    <property type="term" value="C:cytosol"/>
    <property type="evidence" value="ECO:0007669"/>
    <property type="project" value="TreeGrafter"/>
</dbReference>
<evidence type="ECO:0000259" key="2">
    <source>
        <dbReference type="PROSITE" id="PS50211"/>
    </source>
</evidence>
<dbReference type="Pfam" id="PF02141">
    <property type="entry name" value="DENN"/>
    <property type="match status" value="1"/>
</dbReference>
<dbReference type="Gene3D" id="3.40.50.11500">
    <property type="match status" value="1"/>
</dbReference>
<dbReference type="RefSeq" id="XP_013757835.1">
    <property type="nucleotide sequence ID" value="XM_013902381.1"/>
</dbReference>
<evidence type="ECO:0000313" key="3">
    <source>
        <dbReference type="EMBL" id="KNC49411.1"/>
    </source>
</evidence>
<evidence type="ECO:0000313" key="4">
    <source>
        <dbReference type="Proteomes" id="UP000054408"/>
    </source>
</evidence>
<dbReference type="PROSITE" id="PS50211">
    <property type="entry name" value="DENN"/>
    <property type="match status" value="1"/>
</dbReference>
<feature type="compositionally biased region" description="Gly residues" evidence="1">
    <location>
        <begin position="568"/>
        <end position="578"/>
    </location>
</feature>
<accession>A0A0L0DBC0</accession>
<dbReference type="PANTHER" id="PTHR13196:SF14">
    <property type="entry name" value="UDENN DOMAIN-CONTAINING PROTEIN"/>
    <property type="match status" value="1"/>
</dbReference>
<dbReference type="OMA" id="ISAIRMF"/>
<dbReference type="InterPro" id="IPR037516">
    <property type="entry name" value="Tripartite_DENN"/>
</dbReference>
<dbReference type="InterPro" id="IPR001194">
    <property type="entry name" value="cDENN_dom"/>
</dbReference>
<dbReference type="Gene3D" id="3.30.450.200">
    <property type="match status" value="1"/>
</dbReference>
<feature type="region of interest" description="Disordered" evidence="1">
    <location>
        <begin position="542"/>
        <end position="578"/>
    </location>
</feature>
<feature type="domain" description="UDENN" evidence="2">
    <location>
        <begin position="89"/>
        <end position="517"/>
    </location>
</feature>
<sequence length="774" mass="80127">MVAVASVEKADESAVRSEAIDSVDSIQCGGSPSLAPSLRRKLRCRISFCKRVAEAAFLAVTNPAHWSEPTVHTLAPHSPRWTGTAKAAAAFCFADTADTALACLAPRARHSASPSAARSQLQMQPAAPTGLAAPGADASAAGTGSTSLWTRLHGFVFVLTTGDGDRLYGHVRRFAGPSDTVYAVCMLSYHPTVALFRKVLKLAERVKGHAAPSAGNCPALGSLFDQVLAARITSPSLKLTVGSSSYTLRLPRATPGAAPRFEPSVGARLALLAALDADAIAGVLLALATERRILVTAQALATLSSSILTLNALLDPLQWQHVFIPVLPPSLFDYACAPMPWLMGVPTSELETIAKYPLDDVVVVYLDHSSVVDTAAERAERASTSSFGDDLAAAGGVALPNKPAAALRKTWSALRKELDAVVPESAQRELANRVSNAFMAFWVSLLGPFRSCLFVDESAVSTGRHASSAVVFDSEALIAQHEESKSTVAFLRALQRTQMFEEFGREIADRAASRRPPNAFEIAAFSYKRVSRSKLGKVFSALRRGGGSSTSAPGSPADSPATPRTPTGTGGGVGGSLGSGGGLFGELASPVLAPNRVTRRVRLDNRVNWDGVDFADIHASFAPPDAPDAPDPALVSPAQPHPEAEPLATSAPLIDFAASTEPVAEPKPELPKPARPQAAADPFAIFGSELAAAPALAAASAAAPTTVPAATADPFAMFAAGPSVSGSLVQDTPSLLSMFDPLHNGDSGSATKPGAAANADVLASSGASTPSLLD</sequence>
<dbReference type="GO" id="GO:0005085">
    <property type="term" value="F:guanyl-nucleotide exchange factor activity"/>
    <property type="evidence" value="ECO:0007669"/>
    <property type="project" value="InterPro"/>
</dbReference>
<dbReference type="InterPro" id="IPR043153">
    <property type="entry name" value="DENN_C"/>
</dbReference>